<keyword evidence="2 6" id="KW-0812">Transmembrane</keyword>
<dbReference type="InterPro" id="IPR018303">
    <property type="entry name" value="ATPase_P-typ_P_site"/>
</dbReference>
<dbReference type="STRING" id="412690.SAMN04489834_0356"/>
<dbReference type="SUPFAM" id="SSF56784">
    <property type="entry name" value="HAD-like"/>
    <property type="match status" value="1"/>
</dbReference>
<dbReference type="SUPFAM" id="SSF81653">
    <property type="entry name" value="Calcium ATPase, transduction domain A"/>
    <property type="match status" value="1"/>
</dbReference>
<dbReference type="InterPro" id="IPR023298">
    <property type="entry name" value="ATPase_P-typ_TM_dom_sf"/>
</dbReference>
<dbReference type="InterPro" id="IPR001757">
    <property type="entry name" value="P_typ_ATPase"/>
</dbReference>
<feature type="transmembrane region" description="Helical" evidence="6">
    <location>
        <begin position="688"/>
        <end position="707"/>
    </location>
</feature>
<evidence type="ECO:0000256" key="3">
    <source>
        <dbReference type="ARBA" id="ARBA00022967"/>
    </source>
</evidence>
<feature type="transmembrane region" description="Helical" evidence="6">
    <location>
        <begin position="899"/>
        <end position="918"/>
    </location>
</feature>
<feature type="transmembrane region" description="Helical" evidence="6">
    <location>
        <begin position="43"/>
        <end position="63"/>
    </location>
</feature>
<dbReference type="Pfam" id="PF00122">
    <property type="entry name" value="E1-E2_ATPase"/>
    <property type="match status" value="1"/>
</dbReference>
<gene>
    <name evidence="8" type="ORF">SAMN04489834_0356</name>
</gene>
<dbReference type="PANTHER" id="PTHR42861">
    <property type="entry name" value="CALCIUM-TRANSPORTING ATPASE"/>
    <property type="match status" value="1"/>
</dbReference>
<dbReference type="EMBL" id="LT629742">
    <property type="protein sequence ID" value="SDR84023.1"/>
    <property type="molecule type" value="Genomic_DNA"/>
</dbReference>
<keyword evidence="5 6" id="KW-0472">Membrane</keyword>
<evidence type="ECO:0000313" key="9">
    <source>
        <dbReference type="Proteomes" id="UP000181956"/>
    </source>
</evidence>
<protein>
    <submittedName>
        <fullName evidence="8">Cation-transporting ATPase E</fullName>
    </submittedName>
</protein>
<evidence type="ECO:0000256" key="2">
    <source>
        <dbReference type="ARBA" id="ARBA00022692"/>
    </source>
</evidence>
<dbReference type="Proteomes" id="UP000181956">
    <property type="component" value="Chromosome I"/>
</dbReference>
<feature type="transmembrane region" description="Helical" evidence="6">
    <location>
        <begin position="719"/>
        <end position="738"/>
    </location>
</feature>
<keyword evidence="4 6" id="KW-1133">Transmembrane helix</keyword>
<dbReference type="InterPro" id="IPR023214">
    <property type="entry name" value="HAD_sf"/>
</dbReference>
<dbReference type="PRINTS" id="PR00119">
    <property type="entry name" value="CATATPASE"/>
</dbReference>
<dbReference type="Gene3D" id="1.20.1110.10">
    <property type="entry name" value="Calcium-transporting ATPase, transmembrane domain"/>
    <property type="match status" value="1"/>
</dbReference>
<feature type="transmembrane region" description="Helical" evidence="6">
    <location>
        <begin position="219"/>
        <end position="242"/>
    </location>
</feature>
<dbReference type="InterPro" id="IPR059000">
    <property type="entry name" value="ATPase_P-type_domA"/>
</dbReference>
<name>A0A1H1MB68_9MICO</name>
<proteinExistence type="predicted"/>
<dbReference type="SFLD" id="SFLDF00027">
    <property type="entry name" value="p-type_atpase"/>
    <property type="match status" value="1"/>
</dbReference>
<dbReference type="InterPro" id="IPR008250">
    <property type="entry name" value="ATPase_P-typ_transduc_dom_A_sf"/>
</dbReference>
<dbReference type="Gene3D" id="3.40.50.1000">
    <property type="entry name" value="HAD superfamily/HAD-like"/>
    <property type="match status" value="1"/>
</dbReference>
<feature type="transmembrane region" description="Helical" evidence="6">
    <location>
        <begin position="254"/>
        <end position="280"/>
    </location>
</feature>
<evidence type="ECO:0000256" key="1">
    <source>
        <dbReference type="ARBA" id="ARBA00004651"/>
    </source>
</evidence>
<evidence type="ECO:0000256" key="4">
    <source>
        <dbReference type="ARBA" id="ARBA00022989"/>
    </source>
</evidence>
<dbReference type="Gene3D" id="2.70.150.10">
    <property type="entry name" value="Calcium-transporting ATPase, cytoplasmic transduction domain A"/>
    <property type="match status" value="1"/>
</dbReference>
<evidence type="ECO:0000313" key="8">
    <source>
        <dbReference type="EMBL" id="SDR84023.1"/>
    </source>
</evidence>
<dbReference type="GO" id="GO:0016887">
    <property type="term" value="F:ATP hydrolysis activity"/>
    <property type="evidence" value="ECO:0007669"/>
    <property type="project" value="InterPro"/>
</dbReference>
<feature type="transmembrane region" description="Helical" evidence="6">
    <location>
        <begin position="657"/>
        <end position="676"/>
    </location>
</feature>
<dbReference type="Gene3D" id="3.40.1110.10">
    <property type="entry name" value="Calcium-transporting ATPase, cytoplasmic domain N"/>
    <property type="match status" value="1"/>
</dbReference>
<evidence type="ECO:0000256" key="5">
    <source>
        <dbReference type="ARBA" id="ARBA00023136"/>
    </source>
</evidence>
<sequence>MDTTHTEASSGLSTAEVAERIAAGKTNAFTPDSSRSAWNIVRANVFTLFNGIVFACFFVLFLVGRWQDALFGFAAFANAIIGSVQEFRAKAALDRLALLSAPHARVLRAGAEAEIAPGEVVLDDLLVLRAGDQVPADAEVIGARGLQIDESMLTGESDPVDKHPGAEALSGSVVVAGEGSARVTRVGADSYANRFAGEAKRFSLVSSELRSSINRVLKWVSWGIGPISLLVFNAQVMVAGGYATVFTTGAWVQAVVNTIASVTAMIPLGLVLMTSIAFAVGATKLARRQVLVNELPAVEGLARVDMICLDKTGTLTVGEIAFDEAHPLTQEPGAGSDDRSGDWPGDWQGALAWYAASPDANATARSLRAAYPVESARDAAGYIPFSSARKWSAVSFDGTAETWVMGAPEMMFGDAASSASTELGRTVTGLAETGRRTLVLARSGAPLSEADVQAERLPADLTPTAVLTFREQVRPDAAQTLEYFRQQGVGIRIISGDNPRTVAAIAREIGIDVAEGFDARALPEGEAELAEVLEQHTVFGRVTPEQKKRVVTALQSRGHTVAMTGDGVNDALAIKTADIGIAMNSGSPATKAVARLVLLDGQFSHLPDVVAEGRQVIANIERVSMLFLTKTAYATLLAILFGVLVLEFPFLPRQLSITDGLTIGIPAFFLALMPNAARYMPGFLRRSLSFAIPAGIVIALGLTWYTFVAQGIGASADQLRTGATIILAIVGIWVLAVLSRPLNRYKVLVVGAMFVGLLLVFTLPASRAFFALVDPGEELAIALTGITIVMISCIEVVRLFHRRLLATAGAPSGAPAPARAARTPASITGRIATTAVAVLAYTTGFLSTGIGILVLLSRYEGEADERLALSIVGAAIALFGLLTVALAAGLRRGSGLSRLLISVFLGILALLSAVVVASSDQWDWGATATAAGAALLIVLLWTPPVARGFRQIRHSSMTDPPRAG</sequence>
<dbReference type="RefSeq" id="WP_231919304.1">
    <property type="nucleotide sequence ID" value="NZ_LT629742.1"/>
</dbReference>
<feature type="transmembrane region" description="Helical" evidence="6">
    <location>
        <begin position="779"/>
        <end position="800"/>
    </location>
</feature>
<feature type="transmembrane region" description="Helical" evidence="6">
    <location>
        <begin position="831"/>
        <end position="855"/>
    </location>
</feature>
<feature type="transmembrane region" description="Helical" evidence="6">
    <location>
        <begin position="924"/>
        <end position="943"/>
    </location>
</feature>
<dbReference type="GO" id="GO:0005524">
    <property type="term" value="F:ATP binding"/>
    <property type="evidence" value="ECO:0007669"/>
    <property type="project" value="InterPro"/>
</dbReference>
<dbReference type="Pfam" id="PF00702">
    <property type="entry name" value="Hydrolase"/>
    <property type="match status" value="1"/>
</dbReference>
<evidence type="ECO:0000259" key="7">
    <source>
        <dbReference type="Pfam" id="PF00122"/>
    </source>
</evidence>
<keyword evidence="9" id="KW-1185">Reference proteome</keyword>
<feature type="transmembrane region" description="Helical" evidence="6">
    <location>
        <begin position="747"/>
        <end position="773"/>
    </location>
</feature>
<dbReference type="GO" id="GO:0005886">
    <property type="term" value="C:plasma membrane"/>
    <property type="evidence" value="ECO:0007669"/>
    <property type="project" value="UniProtKB-SubCell"/>
</dbReference>
<dbReference type="InterPro" id="IPR044492">
    <property type="entry name" value="P_typ_ATPase_HD_dom"/>
</dbReference>
<dbReference type="PROSITE" id="PS00154">
    <property type="entry name" value="ATPASE_E1_E2"/>
    <property type="match status" value="1"/>
</dbReference>
<dbReference type="AlphaFoldDB" id="A0A1H1MB68"/>
<dbReference type="InterPro" id="IPR036412">
    <property type="entry name" value="HAD-like_sf"/>
</dbReference>
<comment type="subcellular location">
    <subcellularLocation>
        <location evidence="1">Cell membrane</location>
        <topology evidence="1">Multi-pass membrane protein</topology>
    </subcellularLocation>
</comment>
<accession>A0A1H1MB68</accession>
<dbReference type="PRINTS" id="PR00120">
    <property type="entry name" value="HATPASE"/>
</dbReference>
<feature type="transmembrane region" description="Helical" evidence="6">
    <location>
        <begin position="867"/>
        <end position="887"/>
    </location>
</feature>
<dbReference type="SUPFAM" id="SSF81665">
    <property type="entry name" value="Calcium ATPase, transmembrane domain M"/>
    <property type="match status" value="1"/>
</dbReference>
<dbReference type="InterPro" id="IPR023299">
    <property type="entry name" value="ATPase_P-typ_cyto_dom_N"/>
</dbReference>
<keyword evidence="3" id="KW-1278">Translocase</keyword>
<organism evidence="8 9">
    <name type="scientific">Microterricola viridarii</name>
    <dbReference type="NCBI Taxonomy" id="412690"/>
    <lineage>
        <taxon>Bacteria</taxon>
        <taxon>Bacillati</taxon>
        <taxon>Actinomycetota</taxon>
        <taxon>Actinomycetes</taxon>
        <taxon>Micrococcales</taxon>
        <taxon>Microbacteriaceae</taxon>
        <taxon>Microterricola</taxon>
    </lineage>
</organism>
<feature type="transmembrane region" description="Helical" evidence="6">
    <location>
        <begin position="632"/>
        <end position="651"/>
    </location>
</feature>
<dbReference type="NCBIfam" id="TIGR01494">
    <property type="entry name" value="ATPase_P-type"/>
    <property type="match status" value="1"/>
</dbReference>
<reference evidence="9" key="1">
    <citation type="submission" date="2016-10" db="EMBL/GenBank/DDBJ databases">
        <authorList>
            <person name="Varghese N."/>
            <person name="Submissions S."/>
        </authorList>
    </citation>
    <scope>NUCLEOTIDE SEQUENCE [LARGE SCALE GENOMIC DNA]</scope>
    <source>
        <strain evidence="9">DSM 21772</strain>
    </source>
</reference>
<dbReference type="SFLD" id="SFLDG00002">
    <property type="entry name" value="C1.7:_P-type_atpase_like"/>
    <property type="match status" value="1"/>
</dbReference>
<evidence type="ECO:0000256" key="6">
    <source>
        <dbReference type="SAM" id="Phobius"/>
    </source>
</evidence>
<feature type="domain" description="P-type ATPase A" evidence="7">
    <location>
        <begin position="99"/>
        <end position="197"/>
    </location>
</feature>
<dbReference type="SFLD" id="SFLDS00003">
    <property type="entry name" value="Haloacid_Dehalogenase"/>
    <property type="match status" value="1"/>
</dbReference>